<evidence type="ECO:0000256" key="7">
    <source>
        <dbReference type="ARBA" id="ARBA00022734"/>
    </source>
</evidence>
<dbReference type="FunFam" id="3.30.200.20:FF:000059">
    <property type="entry name" value="S-receptor-like serine/threonine-protein kinase"/>
    <property type="match status" value="1"/>
</dbReference>
<dbReference type="Gene3D" id="2.90.10.30">
    <property type="match status" value="1"/>
</dbReference>
<dbReference type="GO" id="GO:0030246">
    <property type="term" value="F:carbohydrate binding"/>
    <property type="evidence" value="ECO:0007669"/>
    <property type="project" value="UniProtKB-KW"/>
</dbReference>
<dbReference type="PROSITE" id="PS50026">
    <property type="entry name" value="EGF_3"/>
    <property type="match status" value="1"/>
</dbReference>
<dbReference type="SUPFAM" id="SSF51110">
    <property type="entry name" value="alpha-D-mannose-specific plant lectins"/>
    <property type="match status" value="1"/>
</dbReference>
<evidence type="ECO:0000259" key="23">
    <source>
        <dbReference type="PROSITE" id="PS50011"/>
    </source>
</evidence>
<dbReference type="PROSITE" id="PS00108">
    <property type="entry name" value="PROTEIN_KINASE_ST"/>
    <property type="match status" value="1"/>
</dbReference>
<dbReference type="Pfam" id="PF00954">
    <property type="entry name" value="S_locus_glycop"/>
    <property type="match status" value="1"/>
</dbReference>
<evidence type="ECO:0000256" key="6">
    <source>
        <dbReference type="ARBA" id="ARBA00022729"/>
    </source>
</evidence>
<evidence type="ECO:0000313" key="26">
    <source>
        <dbReference type="EMBL" id="KAK9992596.1"/>
    </source>
</evidence>
<dbReference type="EMBL" id="JAZDWU010000009">
    <property type="protein sequence ID" value="KAK9992596.1"/>
    <property type="molecule type" value="Genomic_DNA"/>
</dbReference>
<dbReference type="CDD" id="cd14066">
    <property type="entry name" value="STKc_IRAK"/>
    <property type="match status" value="1"/>
</dbReference>
<evidence type="ECO:0000256" key="2">
    <source>
        <dbReference type="ARBA" id="ARBA00022527"/>
    </source>
</evidence>
<feature type="transmembrane region" description="Helical" evidence="21">
    <location>
        <begin position="49"/>
        <end position="67"/>
    </location>
</feature>
<evidence type="ECO:0000256" key="16">
    <source>
        <dbReference type="ARBA" id="ARBA00047899"/>
    </source>
</evidence>
<dbReference type="Gene3D" id="3.30.200.20">
    <property type="entry name" value="Phosphorylase Kinase, domain 1"/>
    <property type="match status" value="1"/>
</dbReference>
<keyword evidence="9 18" id="KW-0418">Kinase</keyword>
<dbReference type="PANTHER" id="PTHR47976:SF64">
    <property type="entry name" value="RECEPTOR-LIKE SERINE_THREONINE-PROTEIN KINASE"/>
    <property type="match status" value="1"/>
</dbReference>
<evidence type="ECO:0000259" key="24">
    <source>
        <dbReference type="PROSITE" id="PS50026"/>
    </source>
</evidence>
<dbReference type="InterPro" id="IPR000719">
    <property type="entry name" value="Prot_kinase_dom"/>
</dbReference>
<proteinExistence type="inferred from homology"/>
<dbReference type="InterPro" id="IPR001480">
    <property type="entry name" value="Bulb-type_lectin_dom"/>
</dbReference>
<comment type="similarity">
    <text evidence="18">Belongs to the protein kinase superfamily. Ser/Thr protein kinase family.</text>
</comment>
<dbReference type="SUPFAM" id="SSF56112">
    <property type="entry name" value="Protein kinase-like (PK-like)"/>
    <property type="match status" value="1"/>
</dbReference>
<keyword evidence="11 21" id="KW-1133">Transmembrane helix</keyword>
<comment type="catalytic activity">
    <reaction evidence="16 18">
        <text>L-threonyl-[protein] + ATP = O-phospho-L-threonyl-[protein] + ADP + H(+)</text>
        <dbReference type="Rhea" id="RHEA:46608"/>
        <dbReference type="Rhea" id="RHEA-COMP:11060"/>
        <dbReference type="Rhea" id="RHEA-COMP:11605"/>
        <dbReference type="ChEBI" id="CHEBI:15378"/>
        <dbReference type="ChEBI" id="CHEBI:30013"/>
        <dbReference type="ChEBI" id="CHEBI:30616"/>
        <dbReference type="ChEBI" id="CHEBI:61977"/>
        <dbReference type="ChEBI" id="CHEBI:456216"/>
        <dbReference type="EC" id="2.7.11.1"/>
    </reaction>
</comment>
<evidence type="ECO:0000256" key="10">
    <source>
        <dbReference type="ARBA" id="ARBA00022840"/>
    </source>
</evidence>
<dbReference type="GO" id="GO:0048544">
    <property type="term" value="P:recognition of pollen"/>
    <property type="evidence" value="ECO:0007669"/>
    <property type="project" value="InterPro"/>
</dbReference>
<evidence type="ECO:0000256" key="18">
    <source>
        <dbReference type="PIRNR" id="PIRNR000641"/>
    </source>
</evidence>
<dbReference type="GO" id="GO:0004674">
    <property type="term" value="F:protein serine/threonine kinase activity"/>
    <property type="evidence" value="ECO:0007669"/>
    <property type="project" value="UniProtKB-KW"/>
</dbReference>
<organism evidence="26 27">
    <name type="scientific">Lithocarpus litseifolius</name>
    <dbReference type="NCBI Taxonomy" id="425828"/>
    <lineage>
        <taxon>Eukaryota</taxon>
        <taxon>Viridiplantae</taxon>
        <taxon>Streptophyta</taxon>
        <taxon>Embryophyta</taxon>
        <taxon>Tracheophyta</taxon>
        <taxon>Spermatophyta</taxon>
        <taxon>Magnoliopsida</taxon>
        <taxon>eudicotyledons</taxon>
        <taxon>Gunneridae</taxon>
        <taxon>Pentapetalae</taxon>
        <taxon>rosids</taxon>
        <taxon>fabids</taxon>
        <taxon>Fagales</taxon>
        <taxon>Fagaceae</taxon>
        <taxon>Lithocarpus</taxon>
    </lineage>
</organism>
<keyword evidence="7" id="KW-0430">Lectin</keyword>
<dbReference type="EC" id="2.7.11.1" evidence="18"/>
<dbReference type="InterPro" id="IPR008271">
    <property type="entry name" value="Ser/Thr_kinase_AS"/>
</dbReference>
<keyword evidence="5 21" id="KW-0812">Transmembrane</keyword>
<keyword evidence="15" id="KW-0325">Glycoprotein</keyword>
<evidence type="ECO:0000313" key="27">
    <source>
        <dbReference type="Proteomes" id="UP001459277"/>
    </source>
</evidence>
<comment type="catalytic activity">
    <reaction evidence="17 18">
        <text>L-seryl-[protein] + ATP = O-phospho-L-seryl-[protein] + ADP + H(+)</text>
        <dbReference type="Rhea" id="RHEA:17989"/>
        <dbReference type="Rhea" id="RHEA-COMP:9863"/>
        <dbReference type="Rhea" id="RHEA-COMP:11604"/>
        <dbReference type="ChEBI" id="CHEBI:15378"/>
        <dbReference type="ChEBI" id="CHEBI:29999"/>
        <dbReference type="ChEBI" id="CHEBI:30616"/>
        <dbReference type="ChEBI" id="CHEBI:83421"/>
        <dbReference type="ChEBI" id="CHEBI:456216"/>
        <dbReference type="EC" id="2.7.11.1"/>
    </reaction>
</comment>
<dbReference type="AlphaFoldDB" id="A0AAW2C2Y7"/>
<dbReference type="GO" id="GO:0005524">
    <property type="term" value="F:ATP binding"/>
    <property type="evidence" value="ECO:0007669"/>
    <property type="project" value="UniProtKB-UniRule"/>
</dbReference>
<evidence type="ECO:0000256" key="11">
    <source>
        <dbReference type="ARBA" id="ARBA00022989"/>
    </source>
</evidence>
<dbReference type="CDD" id="cd00028">
    <property type="entry name" value="B_lectin"/>
    <property type="match status" value="1"/>
</dbReference>
<dbReference type="InterPro" id="IPR024171">
    <property type="entry name" value="SRK-like_kinase"/>
</dbReference>
<keyword evidence="12 21" id="KW-0472">Membrane</keyword>
<dbReference type="Gene3D" id="2.90.10.10">
    <property type="entry name" value="Bulb-type lectin domain"/>
    <property type="match status" value="1"/>
</dbReference>
<dbReference type="FunFam" id="2.90.10.10:FF:000006">
    <property type="entry name" value="Serine/threonine-protein kinase"/>
    <property type="match status" value="1"/>
</dbReference>
<evidence type="ECO:0000256" key="1">
    <source>
        <dbReference type="ARBA" id="ARBA00004479"/>
    </source>
</evidence>
<reference evidence="26 27" key="1">
    <citation type="submission" date="2024-01" db="EMBL/GenBank/DDBJ databases">
        <title>A telomere-to-telomere, gap-free genome of sweet tea (Lithocarpus litseifolius).</title>
        <authorList>
            <person name="Zhou J."/>
        </authorList>
    </citation>
    <scope>NUCLEOTIDE SEQUENCE [LARGE SCALE GENOMIC DNA]</scope>
    <source>
        <strain evidence="26">Zhou-2022a</strain>
        <tissue evidence="26">Leaf</tissue>
    </source>
</reference>
<evidence type="ECO:0000256" key="4">
    <source>
        <dbReference type="ARBA" id="ARBA00022679"/>
    </source>
</evidence>
<dbReference type="InterPro" id="IPR000742">
    <property type="entry name" value="EGF"/>
</dbReference>
<dbReference type="PIRSF" id="PIRSF000641">
    <property type="entry name" value="SRK"/>
    <property type="match status" value="1"/>
</dbReference>
<dbReference type="FunFam" id="1.10.510.10:FF:000237">
    <property type="entry name" value="G-type lectin S-receptor-like serine/threonine-protein kinase"/>
    <property type="match status" value="1"/>
</dbReference>
<feature type="domain" description="EGF-like" evidence="24">
    <location>
        <begin position="276"/>
        <end position="314"/>
    </location>
</feature>
<name>A0AAW2C2Y7_9ROSI</name>
<sequence>MALRIIVPCVLILFSNFYGLHGQISPNMSIGPAITAGSNDSLLSVSGDFAFGFYALQNGLYLVGVWFDRIPEKTLVWSANRDSPAEQGSSIQLTNAGALVLTYVNGTALQINNEAAASLGTMENDGNFVLRDNSSRILWQSFDSPTNTLLPGQVLVQSQKLYSNAKGSSNSNYLTGDFMLEMQIDGNLVLSAYHFADSGYWTTQTFAANVSLVFNKSASLYLVNGTKDDFYSITKNMSSPVEDYYHRVTVEDLGNFQQYIYHKRNGRGWKRVWRANDDPCFVNSVCGIYAMCTSPDNETVSCSCLPGYMQVDPRDVSKGCYQENMVNYCADPSMRNFSTMVIDDADFPPDINNGDLGEVRNVDVEGCKKVVMDDCYTLAASWVNSTCIKKRIPLLNARKSASSKGRVAFIKVPNKKKSEPSPPRKRKKFDTRLLLVIGLIISAAFAFLFGALALYYHPAFRNVLKRWKSSNTNTIGINFRDFTLQELREATNGFSKILGRGASGRVYCGSLTSEDTKIDIAVKELTKGTEKSEKEFTTELKIIGRTHHRNLVRLLGYCVENDQRLLVYELMPNGTLSHFLFKEGEKPTWLQRAELALEIARGLHYLHEECEAKIIHCDMKPDNVLLDVKYSAKIADFGLSKLLNKEQTRTDTNVRGTIGYMAPEWLRREPITAKVDVYSFGVMLLEIICGRRHIEPNRVEEESEKDDLLLSNWVLSCVISGKLEMVVGHEPEALSDFKRFERMALVGLWCINPDPILRPSMKKVTQMLEGTVEVGIPPQVYDYVSNYRKY</sequence>
<evidence type="ECO:0000256" key="13">
    <source>
        <dbReference type="ARBA" id="ARBA00023157"/>
    </source>
</evidence>
<keyword evidence="2 18" id="KW-0723">Serine/threonine-protein kinase</keyword>
<evidence type="ECO:0000256" key="5">
    <source>
        <dbReference type="ARBA" id="ARBA00022692"/>
    </source>
</evidence>
<dbReference type="PROSITE" id="PS50011">
    <property type="entry name" value="PROTEIN_KINASE_DOM"/>
    <property type="match status" value="1"/>
</dbReference>
<evidence type="ECO:0000256" key="19">
    <source>
        <dbReference type="PROSITE-ProRule" id="PRU00076"/>
    </source>
</evidence>
<dbReference type="InterPro" id="IPR051343">
    <property type="entry name" value="G-type_lectin_kinases/EP1-like"/>
</dbReference>
<dbReference type="Pfam" id="PF01453">
    <property type="entry name" value="B_lectin"/>
    <property type="match status" value="1"/>
</dbReference>
<feature type="binding site" evidence="20">
    <location>
        <position position="523"/>
    </location>
    <ligand>
        <name>ATP</name>
        <dbReference type="ChEBI" id="CHEBI:30616"/>
    </ligand>
</feature>
<feature type="domain" description="Protein kinase" evidence="23">
    <location>
        <begin position="492"/>
        <end position="772"/>
    </location>
</feature>
<protein>
    <recommendedName>
        <fullName evidence="18">Receptor-like serine/threonine-protein kinase</fullName>
        <ecNumber evidence="18">2.7.11.1</ecNumber>
    </recommendedName>
</protein>
<evidence type="ECO:0000256" key="22">
    <source>
        <dbReference type="SAM" id="SignalP"/>
    </source>
</evidence>
<dbReference type="InterPro" id="IPR036426">
    <property type="entry name" value="Bulb-type_lectin_dom_sf"/>
</dbReference>
<gene>
    <name evidence="26" type="ORF">SO802_027581</name>
</gene>
<evidence type="ECO:0000256" key="17">
    <source>
        <dbReference type="ARBA" id="ARBA00048679"/>
    </source>
</evidence>
<evidence type="ECO:0000256" key="15">
    <source>
        <dbReference type="ARBA" id="ARBA00023180"/>
    </source>
</evidence>
<evidence type="ECO:0000256" key="12">
    <source>
        <dbReference type="ARBA" id="ARBA00023136"/>
    </source>
</evidence>
<dbReference type="Pfam" id="PF00069">
    <property type="entry name" value="Pkinase"/>
    <property type="match status" value="1"/>
</dbReference>
<dbReference type="PROSITE" id="PS00107">
    <property type="entry name" value="PROTEIN_KINASE_ATP"/>
    <property type="match status" value="1"/>
</dbReference>
<keyword evidence="3 19" id="KW-0245">EGF-like domain</keyword>
<comment type="subcellular location">
    <subcellularLocation>
        <location evidence="1">Membrane</location>
        <topology evidence="1">Single-pass type I membrane protein</topology>
    </subcellularLocation>
</comment>
<keyword evidence="4 18" id="KW-0808">Transferase</keyword>
<feature type="signal peptide" evidence="22">
    <location>
        <begin position="1"/>
        <end position="22"/>
    </location>
</feature>
<evidence type="ECO:0000256" key="3">
    <source>
        <dbReference type="ARBA" id="ARBA00022536"/>
    </source>
</evidence>
<evidence type="ECO:0000256" key="21">
    <source>
        <dbReference type="SAM" id="Phobius"/>
    </source>
</evidence>
<keyword evidence="10 18" id="KW-0067">ATP-binding</keyword>
<dbReference type="GO" id="GO:0016020">
    <property type="term" value="C:membrane"/>
    <property type="evidence" value="ECO:0007669"/>
    <property type="project" value="UniProtKB-SubCell"/>
</dbReference>
<dbReference type="InterPro" id="IPR011009">
    <property type="entry name" value="Kinase-like_dom_sf"/>
</dbReference>
<evidence type="ECO:0000256" key="9">
    <source>
        <dbReference type="ARBA" id="ARBA00022777"/>
    </source>
</evidence>
<dbReference type="Proteomes" id="UP001459277">
    <property type="component" value="Unassembled WGS sequence"/>
</dbReference>
<dbReference type="InterPro" id="IPR017441">
    <property type="entry name" value="Protein_kinase_ATP_BS"/>
</dbReference>
<dbReference type="PANTHER" id="PTHR47976">
    <property type="entry name" value="G-TYPE LECTIN S-RECEPTOR-LIKE SERINE/THREONINE-PROTEIN KINASE SD2-5"/>
    <property type="match status" value="1"/>
</dbReference>
<keyword evidence="14" id="KW-0675">Receptor</keyword>
<feature type="transmembrane region" description="Helical" evidence="21">
    <location>
        <begin position="433"/>
        <end position="456"/>
    </location>
</feature>
<dbReference type="PROSITE" id="PS50927">
    <property type="entry name" value="BULB_LECTIN"/>
    <property type="match status" value="1"/>
</dbReference>
<accession>A0AAW2C2Y7</accession>
<keyword evidence="13" id="KW-1015">Disulfide bond</keyword>
<dbReference type="InterPro" id="IPR000858">
    <property type="entry name" value="S_locus_glycoprot_dom"/>
</dbReference>
<evidence type="ECO:0000259" key="25">
    <source>
        <dbReference type="PROSITE" id="PS50927"/>
    </source>
</evidence>
<dbReference type="SMART" id="SM00220">
    <property type="entry name" value="S_TKc"/>
    <property type="match status" value="1"/>
</dbReference>
<keyword evidence="27" id="KW-1185">Reference proteome</keyword>
<feature type="chain" id="PRO_5043553714" description="Receptor-like serine/threonine-protein kinase" evidence="22">
    <location>
        <begin position="23"/>
        <end position="790"/>
    </location>
</feature>
<keyword evidence="6 22" id="KW-0732">Signal</keyword>
<evidence type="ECO:0000256" key="20">
    <source>
        <dbReference type="PROSITE-ProRule" id="PRU10141"/>
    </source>
</evidence>
<comment type="caution">
    <text evidence="26">The sequence shown here is derived from an EMBL/GenBank/DDBJ whole genome shotgun (WGS) entry which is preliminary data.</text>
</comment>
<comment type="caution">
    <text evidence="19">Lacks conserved residue(s) required for the propagation of feature annotation.</text>
</comment>
<dbReference type="SMART" id="SM00108">
    <property type="entry name" value="B_lectin"/>
    <property type="match status" value="1"/>
</dbReference>
<evidence type="ECO:0000256" key="8">
    <source>
        <dbReference type="ARBA" id="ARBA00022741"/>
    </source>
</evidence>
<keyword evidence="8 18" id="KW-0547">Nucleotide-binding</keyword>
<evidence type="ECO:0000256" key="14">
    <source>
        <dbReference type="ARBA" id="ARBA00023170"/>
    </source>
</evidence>
<dbReference type="Gene3D" id="1.10.510.10">
    <property type="entry name" value="Transferase(Phosphotransferase) domain 1"/>
    <property type="match status" value="1"/>
</dbReference>
<feature type="domain" description="Bulb-type lectin" evidence="25">
    <location>
        <begin position="27"/>
        <end position="143"/>
    </location>
</feature>